<feature type="compositionally biased region" description="Low complexity" evidence="1">
    <location>
        <begin position="67"/>
        <end position="83"/>
    </location>
</feature>
<evidence type="ECO:0000313" key="3">
    <source>
        <dbReference type="Proteomes" id="UP000023152"/>
    </source>
</evidence>
<sequence length="160" mass="18489">MAMTKEEIALDRARRKEQKKEVKKEKAAASKSAGEKEDFKTMLQRKEELRLKETRIKEWKQKLKGGKTTQEQETSEETTTATKTENEEKRTQALAYMEEELPSVEVLLVDKALSKEFFDIKLPLIMAHLDSMDTEKQTALVNLLRKLNSIKGHVGYEFAL</sequence>
<dbReference type="Proteomes" id="UP000023152">
    <property type="component" value="Unassembled WGS sequence"/>
</dbReference>
<name>X6LYT9_RETFI</name>
<organism evidence="2 3">
    <name type="scientific">Reticulomyxa filosa</name>
    <dbReference type="NCBI Taxonomy" id="46433"/>
    <lineage>
        <taxon>Eukaryota</taxon>
        <taxon>Sar</taxon>
        <taxon>Rhizaria</taxon>
        <taxon>Retaria</taxon>
        <taxon>Foraminifera</taxon>
        <taxon>Monothalamids</taxon>
        <taxon>Reticulomyxidae</taxon>
        <taxon>Reticulomyxa</taxon>
    </lineage>
</organism>
<dbReference type="EMBL" id="ASPP01027064">
    <property type="protein sequence ID" value="ETO06516.1"/>
    <property type="molecule type" value="Genomic_DNA"/>
</dbReference>
<dbReference type="AlphaFoldDB" id="X6LYT9"/>
<evidence type="ECO:0000256" key="1">
    <source>
        <dbReference type="SAM" id="MobiDB-lite"/>
    </source>
</evidence>
<evidence type="ECO:0000313" key="2">
    <source>
        <dbReference type="EMBL" id="ETO06516.1"/>
    </source>
</evidence>
<keyword evidence="3" id="KW-1185">Reference proteome</keyword>
<protein>
    <submittedName>
        <fullName evidence="2">Uncharacterized protein</fullName>
    </submittedName>
</protein>
<reference evidence="2 3" key="1">
    <citation type="journal article" date="2013" name="Curr. Biol.">
        <title>The Genome of the Foraminiferan Reticulomyxa filosa.</title>
        <authorList>
            <person name="Glockner G."/>
            <person name="Hulsmann N."/>
            <person name="Schleicher M."/>
            <person name="Noegel A.A."/>
            <person name="Eichinger L."/>
            <person name="Gallinger C."/>
            <person name="Pawlowski J."/>
            <person name="Sierra R."/>
            <person name="Euteneuer U."/>
            <person name="Pillet L."/>
            <person name="Moustafa A."/>
            <person name="Platzer M."/>
            <person name="Groth M."/>
            <person name="Szafranski K."/>
            <person name="Schliwa M."/>
        </authorList>
    </citation>
    <scope>NUCLEOTIDE SEQUENCE [LARGE SCALE GENOMIC DNA]</scope>
</reference>
<gene>
    <name evidence="2" type="ORF">RFI_30877</name>
</gene>
<comment type="caution">
    <text evidence="2">The sequence shown here is derived from an EMBL/GenBank/DDBJ whole genome shotgun (WGS) entry which is preliminary data.</text>
</comment>
<proteinExistence type="predicted"/>
<accession>X6LYT9</accession>
<feature type="region of interest" description="Disordered" evidence="1">
    <location>
        <begin position="1"/>
        <end position="41"/>
    </location>
</feature>
<feature type="region of interest" description="Disordered" evidence="1">
    <location>
        <begin position="62"/>
        <end position="87"/>
    </location>
</feature>